<evidence type="ECO:0000313" key="1">
    <source>
        <dbReference type="EMBL" id="WPJ54477.1"/>
    </source>
</evidence>
<organism evidence="1 2">
    <name type="scientific">Klebsiella phage RCIP0077</name>
    <dbReference type="NCBI Taxonomy" id="3094245"/>
    <lineage>
        <taxon>Viruses</taxon>
    </lineage>
</organism>
<name>A0AAX4GVY2_9VIRU</name>
<evidence type="ECO:0000313" key="2">
    <source>
        <dbReference type="Proteomes" id="UP001433091"/>
    </source>
</evidence>
<dbReference type="Proteomes" id="UP001433091">
    <property type="component" value="Segment"/>
</dbReference>
<reference evidence="1" key="1">
    <citation type="submission" date="2023-09" db="EMBL/GenBank/DDBJ databases">
        <authorList>
            <person name="Feng J."/>
        </authorList>
    </citation>
    <scope>NUCLEOTIDE SEQUENCE</scope>
</reference>
<protein>
    <submittedName>
        <fullName evidence="1">Uncharacterized protein</fullName>
    </submittedName>
</protein>
<proteinExistence type="predicted"/>
<dbReference type="EMBL" id="OR532871">
    <property type="protein sequence ID" value="WPJ54477.1"/>
    <property type="molecule type" value="Genomic_DNA"/>
</dbReference>
<gene>
    <name evidence="1" type="ORF">RCIP0077_00019</name>
</gene>
<sequence>MQYAKIHTNYGLQRLAQSETIVVTENKIEIVAI</sequence>
<accession>A0AAX4GVY2</accession>